<organism evidence="2 3">
    <name type="scientific">Colletotrichum kahawae</name>
    <name type="common">Coffee berry disease fungus</name>
    <dbReference type="NCBI Taxonomy" id="34407"/>
    <lineage>
        <taxon>Eukaryota</taxon>
        <taxon>Fungi</taxon>
        <taxon>Dikarya</taxon>
        <taxon>Ascomycota</taxon>
        <taxon>Pezizomycotina</taxon>
        <taxon>Sordariomycetes</taxon>
        <taxon>Hypocreomycetidae</taxon>
        <taxon>Glomerellales</taxon>
        <taxon>Glomerellaceae</taxon>
        <taxon>Colletotrichum</taxon>
        <taxon>Colletotrichum gloeosporioides species complex</taxon>
    </lineage>
</organism>
<reference evidence="2" key="1">
    <citation type="submission" date="2023-02" db="EMBL/GenBank/DDBJ databases">
        <title>Colletotrichum kahawae CIFC_Que2 genome sequencing and assembly.</title>
        <authorList>
            <person name="Baroncelli R."/>
        </authorList>
    </citation>
    <scope>NUCLEOTIDE SEQUENCE</scope>
    <source>
        <strain evidence="2">CIFC_Que2</strain>
    </source>
</reference>
<evidence type="ECO:0000256" key="1">
    <source>
        <dbReference type="SAM" id="MobiDB-lite"/>
    </source>
</evidence>
<comment type="caution">
    <text evidence="2">The sequence shown here is derived from an EMBL/GenBank/DDBJ whole genome shotgun (WGS) entry which is preliminary data.</text>
</comment>
<gene>
    <name evidence="2" type="ORF">CKAH01_01574</name>
</gene>
<dbReference type="Proteomes" id="UP001281614">
    <property type="component" value="Unassembled WGS sequence"/>
</dbReference>
<protein>
    <submittedName>
        <fullName evidence="2">Uncharacterized protein</fullName>
    </submittedName>
</protein>
<dbReference type="EMBL" id="VYYT01000333">
    <property type="protein sequence ID" value="KAK2742147.1"/>
    <property type="molecule type" value="Genomic_DNA"/>
</dbReference>
<sequence length="178" mass="20327">MGMDRGTFPSWTDRISRDMRPLQPAPRIPTEPAAAVDALEQTAHIHHEVCARTHRTQLANNPVCPARVAPGPPRPLHLLTFKRRRDRKSMMGLRGREGGGATTTRTTNQFKNCAPMLLQTETVEVLLVLGLPVLRALTRTALPRQRRRQQQQHHPVSLLSRRLWKDERPQWARQEQPA</sequence>
<proteinExistence type="predicted"/>
<keyword evidence="3" id="KW-1185">Reference proteome</keyword>
<name>A0AAE0D2K9_COLKA</name>
<feature type="region of interest" description="Disordered" evidence="1">
    <location>
        <begin position="1"/>
        <end position="28"/>
    </location>
</feature>
<evidence type="ECO:0000313" key="2">
    <source>
        <dbReference type="EMBL" id="KAK2742147.1"/>
    </source>
</evidence>
<accession>A0AAE0D2K9</accession>
<evidence type="ECO:0000313" key="3">
    <source>
        <dbReference type="Proteomes" id="UP001281614"/>
    </source>
</evidence>
<dbReference type="AlphaFoldDB" id="A0AAE0D2K9"/>